<proteinExistence type="predicted"/>
<dbReference type="SUPFAM" id="SSF53474">
    <property type="entry name" value="alpha/beta-Hydrolases"/>
    <property type="match status" value="1"/>
</dbReference>
<dbReference type="EMBL" id="CACRSP010000002">
    <property type="protein sequence ID" value="VYS73861.1"/>
    <property type="molecule type" value="Genomic_DNA"/>
</dbReference>
<organism evidence="2">
    <name type="scientific">Bifidobacterium dentium</name>
    <dbReference type="NCBI Taxonomy" id="1689"/>
    <lineage>
        <taxon>Bacteria</taxon>
        <taxon>Bacillati</taxon>
        <taxon>Actinomycetota</taxon>
        <taxon>Actinomycetes</taxon>
        <taxon>Bifidobacteriales</taxon>
        <taxon>Bifidobacteriaceae</taxon>
        <taxon>Bifidobacterium</taxon>
    </lineage>
</organism>
<protein>
    <submittedName>
        <fullName evidence="1">DUF2974 domain-containing protein</fullName>
    </submittedName>
</protein>
<dbReference type="Proteomes" id="UP000429211">
    <property type="component" value="Unassembled WGS sequence"/>
</dbReference>
<dbReference type="Pfam" id="PF11187">
    <property type="entry name" value="Mbeg1-like"/>
    <property type="match status" value="1"/>
</dbReference>
<evidence type="ECO:0000313" key="2">
    <source>
        <dbReference type="EMBL" id="VYS73861.1"/>
    </source>
</evidence>
<reference evidence="2" key="2">
    <citation type="submission" date="2019-11" db="EMBL/GenBank/DDBJ databases">
        <authorList>
            <person name="Feng L."/>
        </authorList>
    </citation>
    <scope>NUCLEOTIDE SEQUENCE</scope>
    <source>
        <strain evidence="2">BdentiumLFYP24</strain>
    </source>
</reference>
<dbReference type="InterPro" id="IPR029058">
    <property type="entry name" value="AB_hydrolase_fold"/>
</dbReference>
<dbReference type="AlphaFoldDB" id="A0A6N2R174"/>
<dbReference type="RefSeq" id="WP_034519264.1">
    <property type="nucleotide sequence ID" value="NZ_CACRSP010000002.1"/>
</dbReference>
<name>A0A6N2R174_9BIFI</name>
<accession>A0A6N2R174</accession>
<dbReference type="Gene3D" id="3.40.50.1820">
    <property type="entry name" value="alpha/beta hydrolase"/>
    <property type="match status" value="1"/>
</dbReference>
<dbReference type="InterPro" id="IPR024499">
    <property type="entry name" value="Mbeg1-like"/>
</dbReference>
<reference evidence="1 3" key="1">
    <citation type="journal article" date="2019" name="Nat. Med.">
        <title>A library of human gut bacterial isolates paired with longitudinal multiomics data enables mechanistic microbiome research.</title>
        <authorList>
            <person name="Poyet M."/>
            <person name="Groussin M."/>
            <person name="Gibbons S.M."/>
            <person name="Avila-Pacheco J."/>
            <person name="Jiang X."/>
            <person name="Kearney S.M."/>
            <person name="Perrotta A.R."/>
            <person name="Berdy B."/>
            <person name="Zhao S."/>
            <person name="Lieberman T.D."/>
            <person name="Swanson P.K."/>
            <person name="Smith M."/>
            <person name="Roesemann S."/>
            <person name="Alexander J.E."/>
            <person name="Rich S.A."/>
            <person name="Livny J."/>
            <person name="Vlamakis H."/>
            <person name="Clish C."/>
            <person name="Bullock K."/>
            <person name="Deik A."/>
            <person name="Scott J."/>
            <person name="Pierce K.A."/>
            <person name="Xavier R.J."/>
            <person name="Alm E.J."/>
        </authorList>
    </citation>
    <scope>NUCLEOTIDE SEQUENCE [LARGE SCALE GENOMIC DNA]</scope>
    <source>
        <strain evidence="1 3">BIOML-A2</strain>
    </source>
</reference>
<dbReference type="EMBL" id="WDPD01000016">
    <property type="protein sequence ID" value="KAB7459141.1"/>
    <property type="molecule type" value="Genomic_DNA"/>
</dbReference>
<evidence type="ECO:0000313" key="1">
    <source>
        <dbReference type="EMBL" id="KAB7459141.1"/>
    </source>
</evidence>
<evidence type="ECO:0000313" key="3">
    <source>
        <dbReference type="Proteomes" id="UP000429211"/>
    </source>
</evidence>
<gene>
    <name evidence="2" type="ORF">BDLFYP24_00684</name>
    <name evidence="1" type="ORF">GBB04_10240</name>
</gene>
<sequence length="418" mass="44812">MGNVVDYVRSEFRTFGELEFSNVDSLVLSELSYMCLSGLVPAFEAAKSVATVPIARLLRAEDYPAMFASNSGDMNDYRLALLRAVCESPRFRGLRVGEYAERLDTCREQQFAAMTFDLGDCPHAVASPDSDDSADSSAGAAGLLYVAFRGTDGTLVGWKEDFNMAVRCPVPSQESAYRYVDSIMERSAGFLSVSSAPDIMIGGHSKGGNMAAYAAMLVAQHDIEESCEQARNLGLMPALGGTVVGRNGRIPRIYSHDGPGLPQAMVDGQAYRAISGRIDKTVPESSIVGMLLQTSAHYTVVKADAIGIMQHLGASWQVADGAFERASGLSGGAQVVKKTIDTWLDTVGRERRGRAIDQLYEIFAAAGYANIADLTANWTDSLPKILAAAKGTDRETRALIRDVLKAVPASAAKALDPR</sequence>